<gene>
    <name evidence="2" type="ORF">QVE165_LOCUS11893</name>
</gene>
<evidence type="ECO:0000313" key="2">
    <source>
        <dbReference type="EMBL" id="CAF0945221.1"/>
    </source>
</evidence>
<protein>
    <recommendedName>
        <fullName evidence="1">F-box domain-containing protein</fullName>
    </recommendedName>
</protein>
<dbReference type="SMART" id="SM00513">
    <property type="entry name" value="SAP"/>
    <property type="match status" value="1"/>
</dbReference>
<dbReference type="Proteomes" id="UP000663832">
    <property type="component" value="Unassembled WGS sequence"/>
</dbReference>
<sequence length="391" mass="46268">MLSSPINLINQLSYRQIQNELKRRRVDSNGKKNDIVKRLKVVYEKELKNQTTNLTNFYDLPNEIFRDIFDYLCPIDIINSFYGLNYRFNELIKTIPMKLKFNKLNKNEYKRVLKHIVPKINLQLYSLELGVLSKTIHSFNSEISIDLFTQSYNFTQFVNLRCLSLTSPNLEQLKSLFQIIPNMLSLRSLRLLEHDYYGSQNETVCKLTLANNHRYSMKTNHHLSHLFIETSPPFKTLTLIQKYFTNKISFDCIQLNIRCALFFYPHSLTYIDCDGLSRLISNINYLKIDVTVGTYSPAFDLIRRFPQIQHLSVRTISKAYANGHQWAELLAQMSNINKLDLNIYLDTYNSNQELQTFQTKFWLERQWNVECSKKHKNSSECKITYRSNQVR</sequence>
<dbReference type="Gene3D" id="1.10.720.30">
    <property type="entry name" value="SAP domain"/>
    <property type="match status" value="1"/>
</dbReference>
<name>A0A814CM33_9BILA</name>
<dbReference type="OrthoDB" id="9999991at2759"/>
<dbReference type="InterPro" id="IPR036361">
    <property type="entry name" value="SAP_dom_sf"/>
</dbReference>
<evidence type="ECO:0000259" key="1">
    <source>
        <dbReference type="PROSITE" id="PS50181"/>
    </source>
</evidence>
<reference evidence="2" key="1">
    <citation type="submission" date="2021-02" db="EMBL/GenBank/DDBJ databases">
        <authorList>
            <person name="Nowell W R."/>
        </authorList>
    </citation>
    <scope>NUCLEOTIDE SEQUENCE</scope>
</reference>
<dbReference type="InterPro" id="IPR003034">
    <property type="entry name" value="SAP_dom"/>
</dbReference>
<proteinExistence type="predicted"/>
<organism evidence="2 3">
    <name type="scientific">Adineta steineri</name>
    <dbReference type="NCBI Taxonomy" id="433720"/>
    <lineage>
        <taxon>Eukaryota</taxon>
        <taxon>Metazoa</taxon>
        <taxon>Spiralia</taxon>
        <taxon>Gnathifera</taxon>
        <taxon>Rotifera</taxon>
        <taxon>Eurotatoria</taxon>
        <taxon>Bdelloidea</taxon>
        <taxon>Adinetida</taxon>
        <taxon>Adinetidae</taxon>
        <taxon>Adineta</taxon>
    </lineage>
</organism>
<evidence type="ECO:0000313" key="3">
    <source>
        <dbReference type="Proteomes" id="UP000663832"/>
    </source>
</evidence>
<keyword evidence="3" id="KW-1185">Reference proteome</keyword>
<comment type="caution">
    <text evidence="2">The sequence shown here is derived from an EMBL/GenBank/DDBJ whole genome shotgun (WGS) entry which is preliminary data.</text>
</comment>
<dbReference type="InterPro" id="IPR001810">
    <property type="entry name" value="F-box_dom"/>
</dbReference>
<dbReference type="AlphaFoldDB" id="A0A814CM33"/>
<accession>A0A814CM33</accession>
<dbReference type="PROSITE" id="PS50181">
    <property type="entry name" value="FBOX"/>
    <property type="match status" value="1"/>
</dbReference>
<dbReference type="EMBL" id="CAJNOM010000058">
    <property type="protein sequence ID" value="CAF0945221.1"/>
    <property type="molecule type" value="Genomic_DNA"/>
</dbReference>
<feature type="domain" description="F-box" evidence="1">
    <location>
        <begin position="54"/>
        <end position="104"/>
    </location>
</feature>